<keyword evidence="6 7" id="KW-0998">Cell outer membrane</keyword>
<comment type="caution">
    <text evidence="10">The sequence shown here is derived from an EMBL/GenBank/DDBJ whole genome shotgun (WGS) entry which is preliminary data.</text>
</comment>
<dbReference type="NCBIfam" id="TIGR04057">
    <property type="entry name" value="SusC_RagA_signa"/>
    <property type="match status" value="1"/>
</dbReference>
<keyword evidence="5 7" id="KW-0472">Membrane</keyword>
<evidence type="ECO:0000256" key="6">
    <source>
        <dbReference type="ARBA" id="ARBA00023237"/>
    </source>
</evidence>
<evidence type="ECO:0000259" key="9">
    <source>
        <dbReference type="Pfam" id="PF07715"/>
    </source>
</evidence>
<evidence type="ECO:0000256" key="7">
    <source>
        <dbReference type="PROSITE-ProRule" id="PRU01360"/>
    </source>
</evidence>
<dbReference type="SUPFAM" id="SSF49464">
    <property type="entry name" value="Carboxypeptidase regulatory domain-like"/>
    <property type="match status" value="1"/>
</dbReference>
<dbReference type="InterPro" id="IPR039426">
    <property type="entry name" value="TonB-dep_rcpt-like"/>
</dbReference>
<accession>A0A9D1GFJ9</accession>
<dbReference type="InterPro" id="IPR018247">
    <property type="entry name" value="EF_Hand_1_Ca_BS"/>
</dbReference>
<dbReference type="Gene3D" id="2.60.40.1120">
    <property type="entry name" value="Carboxypeptidase-like, regulatory domain"/>
    <property type="match status" value="1"/>
</dbReference>
<dbReference type="InterPro" id="IPR036942">
    <property type="entry name" value="Beta-barrel_TonB_sf"/>
</dbReference>
<dbReference type="Pfam" id="PF07715">
    <property type="entry name" value="Plug"/>
    <property type="match status" value="1"/>
</dbReference>
<dbReference type="Gene3D" id="2.40.170.20">
    <property type="entry name" value="TonB-dependent receptor, beta-barrel domain"/>
    <property type="match status" value="1"/>
</dbReference>
<keyword evidence="2 7" id="KW-0813">Transport</keyword>
<dbReference type="Pfam" id="PF13715">
    <property type="entry name" value="CarbopepD_reg_2"/>
    <property type="match status" value="1"/>
</dbReference>
<dbReference type="EMBL" id="DVKT01000063">
    <property type="protein sequence ID" value="HIT40083.1"/>
    <property type="molecule type" value="Genomic_DNA"/>
</dbReference>
<keyword evidence="8" id="KW-0732">Signal</keyword>
<evidence type="ECO:0000256" key="2">
    <source>
        <dbReference type="ARBA" id="ARBA00022448"/>
    </source>
</evidence>
<name>A0A9D1GFJ9_9BACT</name>
<dbReference type="SUPFAM" id="SSF56935">
    <property type="entry name" value="Porins"/>
    <property type="match status" value="1"/>
</dbReference>
<keyword evidence="3 7" id="KW-1134">Transmembrane beta strand</keyword>
<dbReference type="AlphaFoldDB" id="A0A9D1GFJ9"/>
<dbReference type="InterPro" id="IPR023996">
    <property type="entry name" value="TonB-dep_OMP_SusC/RagA"/>
</dbReference>
<dbReference type="GO" id="GO:0009279">
    <property type="term" value="C:cell outer membrane"/>
    <property type="evidence" value="ECO:0007669"/>
    <property type="project" value="UniProtKB-SubCell"/>
</dbReference>
<evidence type="ECO:0000313" key="10">
    <source>
        <dbReference type="EMBL" id="HIT40083.1"/>
    </source>
</evidence>
<dbReference type="Gene3D" id="2.170.130.10">
    <property type="entry name" value="TonB-dependent receptor, plug domain"/>
    <property type="match status" value="1"/>
</dbReference>
<feature type="domain" description="TonB-dependent receptor plug" evidence="9">
    <location>
        <begin position="128"/>
        <end position="250"/>
    </location>
</feature>
<reference evidence="10" key="2">
    <citation type="journal article" date="2021" name="PeerJ">
        <title>Extensive microbial diversity within the chicken gut microbiome revealed by metagenomics and culture.</title>
        <authorList>
            <person name="Gilroy R."/>
            <person name="Ravi A."/>
            <person name="Getino M."/>
            <person name="Pursley I."/>
            <person name="Horton D.L."/>
            <person name="Alikhan N.F."/>
            <person name="Baker D."/>
            <person name="Gharbi K."/>
            <person name="Hall N."/>
            <person name="Watson M."/>
            <person name="Adriaenssens E.M."/>
            <person name="Foster-Nyarko E."/>
            <person name="Jarju S."/>
            <person name="Secka A."/>
            <person name="Antonio M."/>
            <person name="Oren A."/>
            <person name="Chaudhuri R.R."/>
            <person name="La Ragione R."/>
            <person name="Hildebrand F."/>
            <person name="Pallen M.J."/>
        </authorList>
    </citation>
    <scope>NUCLEOTIDE SEQUENCE</scope>
    <source>
        <strain evidence="10">21143</strain>
    </source>
</reference>
<keyword evidence="4 7" id="KW-0812">Transmembrane</keyword>
<feature type="chain" id="PRO_5039522424" evidence="8">
    <location>
        <begin position="22"/>
        <end position="1099"/>
    </location>
</feature>
<evidence type="ECO:0000256" key="3">
    <source>
        <dbReference type="ARBA" id="ARBA00022452"/>
    </source>
</evidence>
<evidence type="ECO:0000313" key="11">
    <source>
        <dbReference type="Proteomes" id="UP000886722"/>
    </source>
</evidence>
<comment type="subcellular location">
    <subcellularLocation>
        <location evidence="1 7">Cell outer membrane</location>
        <topology evidence="1 7">Multi-pass membrane protein</topology>
    </subcellularLocation>
</comment>
<organism evidence="10 11">
    <name type="scientific">Candidatus Caccoplasma intestinavium</name>
    <dbReference type="NCBI Taxonomy" id="2840716"/>
    <lineage>
        <taxon>Bacteria</taxon>
        <taxon>Pseudomonadati</taxon>
        <taxon>Bacteroidota</taxon>
        <taxon>Bacteroidia</taxon>
        <taxon>Bacteroidales</taxon>
        <taxon>Bacteroidaceae</taxon>
        <taxon>Bacteroidaceae incertae sedis</taxon>
        <taxon>Candidatus Caccoplasma</taxon>
    </lineage>
</organism>
<sequence>MKITRKIYLLLVAFVVSQAMAAQTVLTGKVLEKASGEPLAGASVFVQNKDERTLASVLVDANGEYRIKIPDEQNLVINFSFIGMQSYTVKYTGQKVLNASLSEDSHELDEVSVSAKRVERNQMGLTPREELGAVQRMSMEGLETAPVTSVAEALQGALSNVDIVTGADPGSNSTIRIRGTQSLNGNVDPLIVVNGVPFPVSIDDDFDFASASTDDYSQLLDISPADIESIEVLKDAQATAMWGTKGANGVLVINTKKGAKGKISFTFNTSAEVKKEANTYPLLNAAQYVSLMQDALWNSINDLGYSSSNAQTYLDLLNSDEINFNPQSLLFNEYNVDTDWLDEVSRIGYTVDNSFSMSGGGDKATYRLSLGYLKENGTTIGADVQRFSTRFNMNYRFSKKLDITSEFSFTYNIRNSNWSEKVNGKEPSNPRGMAINKMPQESPYFMTADGSARTNTYFSPYEDFGETFIDNRNYNPVAMVNEAVNRLDSYSTRLSFQLHYQILPVLNYYGTVALTADSKRTKKYLPNEVSGVPWISTSDPNLANDWYNRSSDASNEQLYLYTENRLVYNQTFNDIHNIVASGFLQIEQTTATNYGAQTAGNASYYLSDPSTGGYIVDLSSGESTTRSMFSNFSAQYNLFDRYMFNATFQVEGSSALPSHTRWGMFPTFGIGWQLGDEPFMMNQEVISLAKLRVSWGQTGNAPSGVSPYVGTFSANSSGYLDMPSIYPSSIQLDNIDWEVVDKWNAGIDLGILNDRILFTVDLYKNVTNNMLQKKMKLPTSTGFSNIAWFNSGKMTNRGWEFRIDLNDIVKTKDWRFTFSFNISQNENKVNEFPSNLDMENYEFDNGKYAYLIMSGNPLGSFYGYRYKGVYQNTEDTYARDLNGNIINDINGKPVVVQNGTEKVYPGDAKYEDINGDGVIDANDIVYLGNYSPKIIGGFNFRLSYKNWQLSANFQGRVGQKVFNQTRLNSEMMRGKSNQSTATLRRWRNEGDVTDMPRALYGRGYNSLGSDRYIEDASFLRMKTITLKYSFPKNLTKKMHLTAFDLYLTAYDLLTFTKYSGQDPEVSEKKMDDSGIVRLAVDGASTPKPIRVKFGINLRF</sequence>
<dbReference type="InterPro" id="IPR012910">
    <property type="entry name" value="Plug_dom"/>
</dbReference>
<dbReference type="NCBIfam" id="TIGR04056">
    <property type="entry name" value="OMP_RagA_SusC"/>
    <property type="match status" value="1"/>
</dbReference>
<comment type="similarity">
    <text evidence="7">Belongs to the TonB-dependent receptor family.</text>
</comment>
<gene>
    <name evidence="10" type="ORF">IAD06_08635</name>
</gene>
<dbReference type="InterPro" id="IPR008969">
    <property type="entry name" value="CarboxyPept-like_regulatory"/>
</dbReference>
<dbReference type="Proteomes" id="UP000886722">
    <property type="component" value="Unassembled WGS sequence"/>
</dbReference>
<dbReference type="PROSITE" id="PS00018">
    <property type="entry name" value="EF_HAND_1"/>
    <property type="match status" value="1"/>
</dbReference>
<evidence type="ECO:0000256" key="5">
    <source>
        <dbReference type="ARBA" id="ARBA00023136"/>
    </source>
</evidence>
<dbReference type="InterPro" id="IPR023997">
    <property type="entry name" value="TonB-dep_OMP_SusC/RagA_CS"/>
</dbReference>
<feature type="signal peptide" evidence="8">
    <location>
        <begin position="1"/>
        <end position="21"/>
    </location>
</feature>
<proteinExistence type="inferred from homology"/>
<evidence type="ECO:0000256" key="4">
    <source>
        <dbReference type="ARBA" id="ARBA00022692"/>
    </source>
</evidence>
<reference evidence="10" key="1">
    <citation type="submission" date="2020-10" db="EMBL/GenBank/DDBJ databases">
        <authorList>
            <person name="Gilroy R."/>
        </authorList>
    </citation>
    <scope>NUCLEOTIDE SEQUENCE</scope>
    <source>
        <strain evidence="10">21143</strain>
    </source>
</reference>
<dbReference type="PROSITE" id="PS52016">
    <property type="entry name" value="TONB_DEPENDENT_REC_3"/>
    <property type="match status" value="1"/>
</dbReference>
<evidence type="ECO:0000256" key="1">
    <source>
        <dbReference type="ARBA" id="ARBA00004571"/>
    </source>
</evidence>
<dbReference type="InterPro" id="IPR037066">
    <property type="entry name" value="Plug_dom_sf"/>
</dbReference>
<evidence type="ECO:0000256" key="8">
    <source>
        <dbReference type="SAM" id="SignalP"/>
    </source>
</evidence>
<protein>
    <submittedName>
        <fullName evidence="10">SusC/RagA family TonB-linked outer membrane protein</fullName>
    </submittedName>
</protein>